<feature type="region of interest" description="Disordered" evidence="1">
    <location>
        <begin position="16"/>
        <end position="41"/>
    </location>
</feature>
<dbReference type="AlphaFoldDB" id="A0A919PTV6"/>
<comment type="caution">
    <text evidence="2">The sequence shown here is derived from an EMBL/GenBank/DDBJ whole genome shotgun (WGS) entry which is preliminary data.</text>
</comment>
<reference evidence="2" key="1">
    <citation type="submission" date="2021-01" db="EMBL/GenBank/DDBJ databases">
        <title>Whole genome shotgun sequence of Dactylosporangium siamense NBRC 106093.</title>
        <authorList>
            <person name="Komaki H."/>
            <person name="Tamura T."/>
        </authorList>
    </citation>
    <scope>NUCLEOTIDE SEQUENCE</scope>
    <source>
        <strain evidence="2">NBRC 106093</strain>
    </source>
</reference>
<sequence length="505" mass="54428">MTGDARQTYFGHATALAATHGPGPWPHGGHPQPDRPRPLLSDTVLDGVLTHHARNTPDPATATQLAHLIQALLTGPPTPAALQHLHDAAATHRALSVADPLTTELAGLDLPTAGLRRLGRWLAEHGTHPSPVALGLVLLGLAGDHRDRDLLLLLGTLESLSLYAIVALARSQPDPEAAIFTLAQRVDGWGRIHAVERLRGTPDPRIKAWLLRDGFRNRIMDEYLAHLAATTGDLLQALRTAPVDDALLDGAAGILSALCIGGPAEEITDYADAAETIEQYLTLAGQRPPNLERIATVLRLARFLASDRATYPDRTRLRQRCDGLTGRPDWILAADRALDDPDLARFRLAIAPAQHLGIPTRPRVRARLHEHPDDPYLWQVLTDDIDDVIALARHLLPLDALGTGPTRGGRRGALPAHHVLDLIVGRLDAHPGKGWPLIRVALASPTTHNRTMAVRALGAWPAGTVPAEAFAAVEHASRIEPDATVRNKLRHLLGTWTGADPGPSR</sequence>
<accession>A0A919PTV6</accession>
<evidence type="ECO:0000313" key="2">
    <source>
        <dbReference type="EMBL" id="GIG50099.1"/>
    </source>
</evidence>
<protein>
    <submittedName>
        <fullName evidence="2">Uncharacterized protein</fullName>
    </submittedName>
</protein>
<keyword evidence="3" id="KW-1185">Reference proteome</keyword>
<dbReference type="EMBL" id="BONQ01000128">
    <property type="protein sequence ID" value="GIG50099.1"/>
    <property type="molecule type" value="Genomic_DNA"/>
</dbReference>
<organism evidence="2 3">
    <name type="scientific">Dactylosporangium siamense</name>
    <dbReference type="NCBI Taxonomy" id="685454"/>
    <lineage>
        <taxon>Bacteria</taxon>
        <taxon>Bacillati</taxon>
        <taxon>Actinomycetota</taxon>
        <taxon>Actinomycetes</taxon>
        <taxon>Micromonosporales</taxon>
        <taxon>Micromonosporaceae</taxon>
        <taxon>Dactylosporangium</taxon>
    </lineage>
</organism>
<gene>
    <name evidence="2" type="ORF">Dsi01nite_081400</name>
</gene>
<evidence type="ECO:0000313" key="3">
    <source>
        <dbReference type="Proteomes" id="UP000660611"/>
    </source>
</evidence>
<evidence type="ECO:0000256" key="1">
    <source>
        <dbReference type="SAM" id="MobiDB-lite"/>
    </source>
</evidence>
<dbReference type="RefSeq" id="WP_203851753.1">
    <property type="nucleotide sequence ID" value="NZ_BAAAVW010000014.1"/>
</dbReference>
<name>A0A919PTV6_9ACTN</name>
<proteinExistence type="predicted"/>
<dbReference type="Proteomes" id="UP000660611">
    <property type="component" value="Unassembled WGS sequence"/>
</dbReference>